<keyword evidence="8" id="KW-0460">Magnesium</keyword>
<evidence type="ECO:0000256" key="6">
    <source>
        <dbReference type="ARBA" id="ARBA00022777"/>
    </source>
</evidence>
<dbReference type="SUPFAM" id="SSF111331">
    <property type="entry name" value="NAD kinase/diacylglycerol kinase-like"/>
    <property type="match status" value="1"/>
</dbReference>
<evidence type="ECO:0000256" key="11">
    <source>
        <dbReference type="ARBA" id="ARBA00023264"/>
    </source>
</evidence>
<feature type="domain" description="DAGKc" evidence="12">
    <location>
        <begin position="5"/>
        <end position="139"/>
    </location>
</feature>
<dbReference type="InterPro" id="IPR016064">
    <property type="entry name" value="NAD/diacylglycerol_kinase_sf"/>
</dbReference>
<dbReference type="GO" id="GO:0008654">
    <property type="term" value="P:phospholipid biosynthetic process"/>
    <property type="evidence" value="ECO:0007669"/>
    <property type="project" value="UniProtKB-KW"/>
</dbReference>
<keyword evidence="5" id="KW-0547">Nucleotide-binding</keyword>
<protein>
    <recommendedName>
        <fullName evidence="12">DAGKc domain-containing protein</fullName>
    </recommendedName>
</protein>
<dbReference type="GO" id="GO:0046872">
    <property type="term" value="F:metal ion binding"/>
    <property type="evidence" value="ECO:0007669"/>
    <property type="project" value="UniProtKB-KW"/>
</dbReference>
<dbReference type="InterPro" id="IPR017438">
    <property type="entry name" value="ATP-NAD_kinase_N"/>
</dbReference>
<keyword evidence="6" id="KW-0418">Kinase</keyword>
<dbReference type="Gene3D" id="2.60.200.40">
    <property type="match status" value="1"/>
</dbReference>
<accession>A0A381PMZ0</accession>
<evidence type="ECO:0000256" key="2">
    <source>
        <dbReference type="ARBA" id="ARBA00022516"/>
    </source>
</evidence>
<proteinExistence type="predicted"/>
<dbReference type="GO" id="GO:0004143">
    <property type="term" value="F:ATP-dependent diacylglycerol kinase activity"/>
    <property type="evidence" value="ECO:0007669"/>
    <property type="project" value="TreeGrafter"/>
</dbReference>
<comment type="cofactor">
    <cofactor evidence="1">
        <name>Mg(2+)</name>
        <dbReference type="ChEBI" id="CHEBI:18420"/>
    </cofactor>
</comment>
<dbReference type="NCBIfam" id="TIGR00147">
    <property type="entry name" value="YegS/Rv2252/BmrU family lipid kinase"/>
    <property type="match status" value="1"/>
</dbReference>
<dbReference type="SMART" id="SM00046">
    <property type="entry name" value="DAGKc"/>
    <property type="match status" value="1"/>
</dbReference>
<dbReference type="Gene3D" id="3.40.50.10330">
    <property type="entry name" value="Probable inorganic polyphosphate/atp-NAD kinase, domain 1"/>
    <property type="match status" value="1"/>
</dbReference>
<name>A0A381PMZ0_9ZZZZ</name>
<evidence type="ECO:0000256" key="3">
    <source>
        <dbReference type="ARBA" id="ARBA00022679"/>
    </source>
</evidence>
<keyword evidence="4" id="KW-0479">Metal-binding</keyword>
<keyword evidence="7" id="KW-0067">ATP-binding</keyword>
<sequence>MSSDSDRRRVFVVFNPASDRGRAVRRIDRFLSLLQKHLPGFEHAGTSHPGEESLLADQAITEGFDLIVAVGGDGTWSNVADRIVASGKENVALGILASGTGNDFGRNFGISMRNPDRAVQALANGFVRHLDVGRILTGASPLRPEAGPTETSKGRHFLNLVGFGFDVAVIEDTAGARFLRGELLYQMTALKNLFFYSGVPLVLESDGPTVDADHLMLTISNAPFFGGGYLIAPAAELDDGLLDACAIGNTPAFKRLRLFNAAPKGRHVVSDHVQVRQSARFSVRFPSPPKYEVDGELWQAEGTEVIVEAVPRALRMVVPG</sequence>
<keyword evidence="10" id="KW-0594">Phospholipid biosynthesis</keyword>
<gene>
    <name evidence="13" type="ORF">METZ01_LOCUS21235</name>
</gene>
<dbReference type="GO" id="GO:0005524">
    <property type="term" value="F:ATP binding"/>
    <property type="evidence" value="ECO:0007669"/>
    <property type="project" value="UniProtKB-KW"/>
</dbReference>
<organism evidence="13">
    <name type="scientific">marine metagenome</name>
    <dbReference type="NCBI Taxonomy" id="408172"/>
    <lineage>
        <taxon>unclassified sequences</taxon>
        <taxon>metagenomes</taxon>
        <taxon>ecological metagenomes</taxon>
    </lineage>
</organism>
<evidence type="ECO:0000256" key="5">
    <source>
        <dbReference type="ARBA" id="ARBA00022741"/>
    </source>
</evidence>
<dbReference type="Pfam" id="PF00781">
    <property type="entry name" value="DAGK_cat"/>
    <property type="match status" value="1"/>
</dbReference>
<dbReference type="EMBL" id="UINC01001038">
    <property type="protein sequence ID" value="SUZ68381.1"/>
    <property type="molecule type" value="Genomic_DNA"/>
</dbReference>
<dbReference type="PANTHER" id="PTHR12358">
    <property type="entry name" value="SPHINGOSINE KINASE"/>
    <property type="match status" value="1"/>
</dbReference>
<dbReference type="Pfam" id="PF19279">
    <property type="entry name" value="YegS_C"/>
    <property type="match status" value="1"/>
</dbReference>
<dbReference type="InterPro" id="IPR045540">
    <property type="entry name" value="YegS/DAGK_C"/>
</dbReference>
<dbReference type="InterPro" id="IPR050187">
    <property type="entry name" value="Lipid_Phosphate_FormReg"/>
</dbReference>
<dbReference type="InterPro" id="IPR001206">
    <property type="entry name" value="Diacylglycerol_kinase_cat_dom"/>
</dbReference>
<dbReference type="PANTHER" id="PTHR12358:SF106">
    <property type="entry name" value="LIPID KINASE YEGS"/>
    <property type="match status" value="1"/>
</dbReference>
<dbReference type="GO" id="GO:0005886">
    <property type="term" value="C:plasma membrane"/>
    <property type="evidence" value="ECO:0007669"/>
    <property type="project" value="TreeGrafter"/>
</dbReference>
<evidence type="ECO:0000256" key="1">
    <source>
        <dbReference type="ARBA" id="ARBA00001946"/>
    </source>
</evidence>
<evidence type="ECO:0000256" key="7">
    <source>
        <dbReference type="ARBA" id="ARBA00022840"/>
    </source>
</evidence>
<evidence type="ECO:0000256" key="10">
    <source>
        <dbReference type="ARBA" id="ARBA00023209"/>
    </source>
</evidence>
<evidence type="ECO:0000256" key="8">
    <source>
        <dbReference type="ARBA" id="ARBA00022842"/>
    </source>
</evidence>
<evidence type="ECO:0000259" key="12">
    <source>
        <dbReference type="PROSITE" id="PS50146"/>
    </source>
</evidence>
<reference evidence="13" key="1">
    <citation type="submission" date="2018-05" db="EMBL/GenBank/DDBJ databases">
        <authorList>
            <person name="Lanie J.A."/>
            <person name="Ng W.-L."/>
            <person name="Kazmierczak K.M."/>
            <person name="Andrzejewski T.M."/>
            <person name="Davidsen T.M."/>
            <person name="Wayne K.J."/>
            <person name="Tettelin H."/>
            <person name="Glass J.I."/>
            <person name="Rusch D."/>
            <person name="Podicherti R."/>
            <person name="Tsui H.-C.T."/>
            <person name="Winkler M.E."/>
        </authorList>
    </citation>
    <scope>NUCLEOTIDE SEQUENCE</scope>
</reference>
<keyword evidence="2" id="KW-0444">Lipid biosynthesis</keyword>
<keyword evidence="3" id="KW-0808">Transferase</keyword>
<dbReference type="PROSITE" id="PS50146">
    <property type="entry name" value="DAGK"/>
    <property type="match status" value="1"/>
</dbReference>
<evidence type="ECO:0000256" key="4">
    <source>
        <dbReference type="ARBA" id="ARBA00022723"/>
    </source>
</evidence>
<dbReference type="AlphaFoldDB" id="A0A381PMZ0"/>
<dbReference type="InterPro" id="IPR005218">
    <property type="entry name" value="Diacylglycerol/lipid_kinase"/>
</dbReference>
<evidence type="ECO:0000256" key="9">
    <source>
        <dbReference type="ARBA" id="ARBA00023098"/>
    </source>
</evidence>
<evidence type="ECO:0000313" key="13">
    <source>
        <dbReference type="EMBL" id="SUZ68381.1"/>
    </source>
</evidence>
<keyword evidence="11" id="KW-1208">Phospholipid metabolism</keyword>
<keyword evidence="9" id="KW-0443">Lipid metabolism</keyword>